<dbReference type="InterPro" id="IPR001817">
    <property type="entry name" value="Vasoprsn_rcpt"/>
</dbReference>
<gene>
    <name evidence="12" type="ORF">ANN_23067</name>
</gene>
<evidence type="ECO:0000256" key="4">
    <source>
        <dbReference type="ARBA" id="ARBA00022989"/>
    </source>
</evidence>
<dbReference type="PANTHER" id="PTHR24241:SF161">
    <property type="entry name" value="G-PROTEIN COUPLED RECEPTORS FAMILY 1 PROFILE DOMAIN-CONTAINING PROTEIN"/>
    <property type="match status" value="1"/>
</dbReference>
<keyword evidence="7 10" id="KW-0675">Receptor</keyword>
<evidence type="ECO:0000256" key="1">
    <source>
        <dbReference type="ARBA" id="ARBA00004651"/>
    </source>
</evidence>
<evidence type="ECO:0000256" key="7">
    <source>
        <dbReference type="ARBA" id="ARBA00023170"/>
    </source>
</evidence>
<accession>A0ABQ8SM16</accession>
<evidence type="ECO:0000256" key="2">
    <source>
        <dbReference type="ARBA" id="ARBA00022475"/>
    </source>
</evidence>
<evidence type="ECO:0000256" key="6">
    <source>
        <dbReference type="ARBA" id="ARBA00023136"/>
    </source>
</evidence>
<keyword evidence="8 10" id="KW-0325">Glycoprotein</keyword>
<name>A0ABQ8SM16_PERAM</name>
<keyword evidence="9 10" id="KW-0807">Transducer</keyword>
<protein>
    <recommendedName>
        <fullName evidence="11">G-protein coupled receptors family 1 profile domain-containing protein</fullName>
    </recommendedName>
</protein>
<feature type="transmembrane region" description="Helical" evidence="10">
    <location>
        <begin position="73"/>
        <end position="95"/>
    </location>
</feature>
<feature type="domain" description="G-protein coupled receptors family 1 profile" evidence="11">
    <location>
        <begin position="53"/>
        <end position="198"/>
    </location>
</feature>
<proteinExistence type="inferred from homology"/>
<dbReference type="PANTHER" id="PTHR24241">
    <property type="entry name" value="NEUROPEPTIDE RECEPTOR-RELATED G-PROTEIN COUPLED RECEPTOR"/>
    <property type="match status" value="1"/>
</dbReference>
<evidence type="ECO:0000313" key="13">
    <source>
        <dbReference type="Proteomes" id="UP001148838"/>
    </source>
</evidence>
<dbReference type="SUPFAM" id="SSF81321">
    <property type="entry name" value="Family A G protein-coupled receptor-like"/>
    <property type="match status" value="1"/>
</dbReference>
<feature type="transmembrane region" description="Helical" evidence="10">
    <location>
        <begin position="40"/>
        <end position="61"/>
    </location>
</feature>
<dbReference type="InterPro" id="IPR017452">
    <property type="entry name" value="GPCR_Rhodpsn_7TM"/>
</dbReference>
<organism evidence="12 13">
    <name type="scientific">Periplaneta americana</name>
    <name type="common">American cockroach</name>
    <name type="synonym">Blatta americana</name>
    <dbReference type="NCBI Taxonomy" id="6978"/>
    <lineage>
        <taxon>Eukaryota</taxon>
        <taxon>Metazoa</taxon>
        <taxon>Ecdysozoa</taxon>
        <taxon>Arthropoda</taxon>
        <taxon>Hexapoda</taxon>
        <taxon>Insecta</taxon>
        <taxon>Pterygota</taxon>
        <taxon>Neoptera</taxon>
        <taxon>Polyneoptera</taxon>
        <taxon>Dictyoptera</taxon>
        <taxon>Blattodea</taxon>
        <taxon>Blattoidea</taxon>
        <taxon>Blattidae</taxon>
        <taxon>Blattinae</taxon>
        <taxon>Periplaneta</taxon>
    </lineage>
</organism>
<dbReference type="InterPro" id="IPR000276">
    <property type="entry name" value="GPCR_Rhodpsn"/>
</dbReference>
<dbReference type="PRINTS" id="PR00896">
    <property type="entry name" value="VASOPRESSINR"/>
</dbReference>
<comment type="caution">
    <text evidence="12">The sequence shown here is derived from an EMBL/GenBank/DDBJ whole genome shotgun (WGS) entry which is preliminary data.</text>
</comment>
<evidence type="ECO:0000256" key="9">
    <source>
        <dbReference type="ARBA" id="ARBA00023224"/>
    </source>
</evidence>
<evidence type="ECO:0000313" key="12">
    <source>
        <dbReference type="EMBL" id="KAJ4434505.1"/>
    </source>
</evidence>
<comment type="similarity">
    <text evidence="10">Belongs to the G-protein coupled receptor 1 family. Vasopressin/oxytocin receptor subfamily.</text>
</comment>
<dbReference type="PROSITE" id="PS50262">
    <property type="entry name" value="G_PROTEIN_RECEP_F1_2"/>
    <property type="match status" value="1"/>
</dbReference>
<evidence type="ECO:0000256" key="8">
    <source>
        <dbReference type="ARBA" id="ARBA00023180"/>
    </source>
</evidence>
<reference evidence="12 13" key="1">
    <citation type="journal article" date="2022" name="Allergy">
        <title>Genome assembly and annotation of Periplaneta americana reveal a comprehensive cockroach allergen profile.</title>
        <authorList>
            <person name="Wang L."/>
            <person name="Xiong Q."/>
            <person name="Saelim N."/>
            <person name="Wang L."/>
            <person name="Nong W."/>
            <person name="Wan A.T."/>
            <person name="Shi M."/>
            <person name="Liu X."/>
            <person name="Cao Q."/>
            <person name="Hui J.H.L."/>
            <person name="Sookrung N."/>
            <person name="Leung T.F."/>
            <person name="Tungtrongchitr A."/>
            <person name="Tsui S.K.W."/>
        </authorList>
    </citation>
    <scope>NUCLEOTIDE SEQUENCE [LARGE SCALE GENOMIC DNA]</scope>
    <source>
        <strain evidence="12">PWHHKU_190912</strain>
    </source>
</reference>
<dbReference type="Pfam" id="PF00001">
    <property type="entry name" value="7tm_1"/>
    <property type="match status" value="1"/>
</dbReference>
<keyword evidence="13" id="KW-1185">Reference proteome</keyword>
<comment type="subcellular location">
    <subcellularLocation>
        <location evidence="1 10">Cell membrane</location>
        <topology evidence="1 10">Multi-pass membrane protein</topology>
    </subcellularLocation>
</comment>
<keyword evidence="5 10" id="KW-0297">G-protein coupled receptor</keyword>
<evidence type="ECO:0000256" key="10">
    <source>
        <dbReference type="RuleBase" id="RU046427"/>
    </source>
</evidence>
<evidence type="ECO:0000259" key="11">
    <source>
        <dbReference type="PROSITE" id="PS50262"/>
    </source>
</evidence>
<keyword evidence="4 10" id="KW-1133">Transmembrane helix</keyword>
<dbReference type="Gene3D" id="1.20.1070.10">
    <property type="entry name" value="Rhodopsin 7-helix transmembrane proteins"/>
    <property type="match status" value="1"/>
</dbReference>
<keyword evidence="3 10" id="KW-0812">Transmembrane</keyword>
<keyword evidence="6 10" id="KW-0472">Membrane</keyword>
<dbReference type="Proteomes" id="UP001148838">
    <property type="component" value="Unassembled WGS sequence"/>
</dbReference>
<evidence type="ECO:0000256" key="3">
    <source>
        <dbReference type="ARBA" id="ARBA00022692"/>
    </source>
</evidence>
<dbReference type="PROSITE" id="PS00237">
    <property type="entry name" value="G_PROTEIN_RECEP_F1_1"/>
    <property type="match status" value="1"/>
</dbReference>
<evidence type="ECO:0000256" key="5">
    <source>
        <dbReference type="ARBA" id="ARBA00023040"/>
    </source>
</evidence>
<dbReference type="EMBL" id="JAJSOF020000025">
    <property type="protein sequence ID" value="KAJ4434505.1"/>
    <property type="molecule type" value="Genomic_DNA"/>
</dbReference>
<dbReference type="PRINTS" id="PR00237">
    <property type="entry name" value="GPCRRHODOPSN"/>
</dbReference>
<sequence>MTTLAPEVWNVTEQSDSENRTAAQDTNDLERDESLARAEIATLTIMFLVTVLGNMAVLLALSARPRKKLSRMYYFILHLSVADLCTAFLSVLPQLAWDITYRFQGGPILCKLVKYGQTLGPYLSAYILMATALDRYQAVCHPLAYCSWTSRRSRAMVWTAWLFALLFCVPQPLISSSTHQILLCCTTPPRAGQLGPVL</sequence>
<comment type="caution">
    <text evidence="10">Lacks conserved residue(s) required for the propagation of feature annotation.</text>
</comment>
<keyword evidence="2" id="KW-1003">Cell membrane</keyword>